<feature type="repeat" description="ANK" evidence="3">
    <location>
        <begin position="237"/>
        <end position="269"/>
    </location>
</feature>
<geneLocation type="plasmid" evidence="6 7">
    <name>pQBR103</name>
</geneLocation>
<keyword evidence="2 3" id="KW-0040">ANK repeat</keyword>
<feature type="region of interest" description="Disordered" evidence="4">
    <location>
        <begin position="111"/>
        <end position="138"/>
    </location>
</feature>
<dbReference type="InterPro" id="IPR002110">
    <property type="entry name" value="Ankyrin_rpt"/>
</dbReference>
<dbReference type="PROSITE" id="PS50297">
    <property type="entry name" value="ANK_REP_REGION"/>
    <property type="match status" value="1"/>
</dbReference>
<protein>
    <submittedName>
        <fullName evidence="6">Exported ankyrin repeat-containing protein</fullName>
    </submittedName>
</protein>
<dbReference type="Pfam" id="PF13637">
    <property type="entry name" value="Ank_4"/>
    <property type="match status" value="1"/>
</dbReference>
<evidence type="ECO:0000256" key="2">
    <source>
        <dbReference type="ARBA" id="ARBA00023043"/>
    </source>
</evidence>
<keyword evidence="1" id="KW-0677">Repeat</keyword>
<keyword evidence="6" id="KW-0614">Plasmid</keyword>
<dbReference type="AlphaFoldDB" id="A4V722"/>
<feature type="chain" id="PRO_5002675175" evidence="5">
    <location>
        <begin position="30"/>
        <end position="296"/>
    </location>
</feature>
<dbReference type="Proteomes" id="UP000002332">
    <property type="component" value="Plasmid pQBR103"/>
</dbReference>
<dbReference type="SUPFAM" id="SSF48403">
    <property type="entry name" value="Ankyrin repeat"/>
    <property type="match status" value="1"/>
</dbReference>
<gene>
    <name evidence="6" type="ordered locus">pQBR0301</name>
</gene>
<evidence type="ECO:0000313" key="7">
    <source>
        <dbReference type="Proteomes" id="UP000002332"/>
    </source>
</evidence>
<feature type="repeat" description="ANK" evidence="3">
    <location>
        <begin position="203"/>
        <end position="235"/>
    </location>
</feature>
<evidence type="ECO:0000256" key="1">
    <source>
        <dbReference type="ARBA" id="ARBA00022737"/>
    </source>
</evidence>
<evidence type="ECO:0000256" key="3">
    <source>
        <dbReference type="PROSITE-ProRule" id="PRU00023"/>
    </source>
</evidence>
<dbReference type="Gene3D" id="1.25.40.20">
    <property type="entry name" value="Ankyrin repeat-containing domain"/>
    <property type="match status" value="1"/>
</dbReference>
<evidence type="ECO:0000256" key="5">
    <source>
        <dbReference type="SAM" id="SignalP"/>
    </source>
</evidence>
<dbReference type="InterPro" id="IPR036770">
    <property type="entry name" value="Ankyrin_rpt-contain_sf"/>
</dbReference>
<proteinExistence type="predicted"/>
<reference evidence="6 7" key="1">
    <citation type="journal article" date="2007" name="ISME J.">
        <title>Sequence-based analysis of pQBR103; a representative of a unique, transfer-proficient mega plasmid resident in the microbial community of sugar beet.</title>
        <authorList>
            <person name="Tett A."/>
            <person name="Spiers A.J."/>
            <person name="Crossman L.C."/>
            <person name="Ager D."/>
            <person name="Ciric L."/>
            <person name="Dow J.M."/>
            <person name="Fry J.C."/>
            <person name="Harris D."/>
            <person name="Lilley A."/>
            <person name="Oliver A."/>
            <person name="Parkhill J."/>
            <person name="Quail M.A."/>
            <person name="Rainey P.B."/>
            <person name="Saunders N.J."/>
            <person name="Seeger K."/>
            <person name="Snyder L.A.S."/>
            <person name="Squares R."/>
            <person name="Thomas C.M."/>
            <person name="Turner S.L."/>
            <person name="Zhang X.-X."/>
            <person name="Field D."/>
            <person name="Bailey M.J."/>
        </authorList>
    </citation>
    <scope>NUCLEOTIDE SEQUENCE [LARGE SCALE GENOMIC DNA]</scope>
    <source>
        <strain evidence="6 7">SBW25</strain>
    </source>
</reference>
<dbReference type="EMBL" id="AM235768">
    <property type="protein sequence ID" value="CAM96333.1"/>
    <property type="molecule type" value="Genomic_DNA"/>
</dbReference>
<organism evidence="6 7">
    <name type="scientific">Pseudomonas fluorescens (strain SBW25)</name>
    <dbReference type="NCBI Taxonomy" id="216595"/>
    <lineage>
        <taxon>Bacteria</taxon>
        <taxon>Pseudomonadati</taxon>
        <taxon>Pseudomonadota</taxon>
        <taxon>Gammaproteobacteria</taxon>
        <taxon>Pseudomonadales</taxon>
        <taxon>Pseudomonadaceae</taxon>
        <taxon>Pseudomonas</taxon>
    </lineage>
</organism>
<dbReference type="SMART" id="SM00248">
    <property type="entry name" value="ANK"/>
    <property type="match status" value="3"/>
</dbReference>
<keyword evidence="5" id="KW-0732">Signal</keyword>
<dbReference type="InterPro" id="IPR050776">
    <property type="entry name" value="Ank_Repeat/CDKN_Inhibitor"/>
</dbReference>
<dbReference type="PROSITE" id="PS50088">
    <property type="entry name" value="ANK_REPEAT"/>
    <property type="match status" value="2"/>
</dbReference>
<sequence>MDSKRKGKQTLIRFCVLAISIVVAPAATAGDPVQCKKVGGSIVVTATSDGSVYAINGSARTMAAAQGWKDGKERYEPSELLALLQQGVKSCSSTGSTSTAVPELSIHSAKVDSSPAPVEASGPKTSSSFSREGFSKAASNGDIPTLKEYVDGGYAVDTPGPDMPWLNQKGNPVIAAAAAAKKCAAVDYLLSAGAKPDFKGIKYGWTPIAHAAQAGATDCVRSLLAAGARPDVALERGGDTPLIMAAYQGHFDVVKLLVEHGASLSTKNNDGDTAYRAAVVGGSNSIAQYLKSKGGK</sequence>
<dbReference type="PANTHER" id="PTHR24201">
    <property type="entry name" value="ANK_REP_REGION DOMAIN-CONTAINING PROTEIN"/>
    <property type="match status" value="1"/>
</dbReference>
<feature type="signal peptide" evidence="5">
    <location>
        <begin position="1"/>
        <end position="29"/>
    </location>
</feature>
<accession>A4V722</accession>
<name>A4V722_PSEFS</name>
<dbReference type="RefSeq" id="WP_011923109.1">
    <property type="nucleotide sequence ID" value="NC_009444.1"/>
</dbReference>
<evidence type="ECO:0000256" key="4">
    <source>
        <dbReference type="SAM" id="MobiDB-lite"/>
    </source>
</evidence>
<dbReference type="PANTHER" id="PTHR24201:SF15">
    <property type="entry name" value="ANKYRIN REPEAT DOMAIN-CONTAINING PROTEIN 66"/>
    <property type="match status" value="1"/>
</dbReference>
<evidence type="ECO:0000313" key="6">
    <source>
        <dbReference type="EMBL" id="CAM96333.1"/>
    </source>
</evidence>